<gene>
    <name evidence="2" type="ORF">AM588_10005680</name>
</gene>
<keyword evidence="1" id="KW-0732">Signal</keyword>
<name>A0A0W8D1U6_PHYNI</name>
<evidence type="ECO:0000256" key="1">
    <source>
        <dbReference type="SAM" id="SignalP"/>
    </source>
</evidence>
<reference evidence="2 3" key="1">
    <citation type="submission" date="2015-11" db="EMBL/GenBank/DDBJ databases">
        <title>Genomes and virulence difference between two physiological races of Phytophthora nicotianae.</title>
        <authorList>
            <person name="Liu H."/>
            <person name="Ma X."/>
            <person name="Yu H."/>
            <person name="Fang D."/>
            <person name="Li Y."/>
            <person name="Wang X."/>
            <person name="Wang W."/>
            <person name="Dong Y."/>
            <person name="Xiao B."/>
        </authorList>
    </citation>
    <scope>NUCLEOTIDE SEQUENCE [LARGE SCALE GENOMIC DNA]</scope>
    <source>
        <strain evidence="3">race 1</strain>
    </source>
</reference>
<feature type="chain" id="PRO_5006941202" evidence="1">
    <location>
        <begin position="26"/>
        <end position="205"/>
    </location>
</feature>
<evidence type="ECO:0000313" key="3">
    <source>
        <dbReference type="Proteomes" id="UP000054636"/>
    </source>
</evidence>
<evidence type="ECO:0000313" key="2">
    <source>
        <dbReference type="EMBL" id="KUF90262.1"/>
    </source>
</evidence>
<sequence length="205" mass="23140">MTWITRTASLTLLFMLSALVRWCLGDEIMDMLSPFINLKELAEQAAKEVADDGAPTEEVDQTYPLASVEMDALMQMYRDCRTKESAAMRSWCTGDDDGLYLRETNESTAFCPHGVTTHPCTGRILYTNRSSKDDDAEFLWPWEGLRCDAFTDPTTVTHMYVSNLCPMVMLQTSTQSCCCSYLPDESLYCELAKIDLSVMVSLEQL</sequence>
<protein>
    <submittedName>
        <fullName evidence="2">Uncharacterized protein</fullName>
    </submittedName>
</protein>
<feature type="signal peptide" evidence="1">
    <location>
        <begin position="1"/>
        <end position="25"/>
    </location>
</feature>
<dbReference type="AlphaFoldDB" id="A0A0W8D1U6"/>
<dbReference type="Proteomes" id="UP000054636">
    <property type="component" value="Unassembled WGS sequence"/>
</dbReference>
<accession>A0A0W8D1U6</accession>
<dbReference type="EMBL" id="LNFP01000695">
    <property type="protein sequence ID" value="KUF90262.1"/>
    <property type="molecule type" value="Genomic_DNA"/>
</dbReference>
<organism evidence="2 3">
    <name type="scientific">Phytophthora nicotianae</name>
    <name type="common">Potato buckeye rot agent</name>
    <name type="synonym">Phytophthora parasitica</name>
    <dbReference type="NCBI Taxonomy" id="4792"/>
    <lineage>
        <taxon>Eukaryota</taxon>
        <taxon>Sar</taxon>
        <taxon>Stramenopiles</taxon>
        <taxon>Oomycota</taxon>
        <taxon>Peronosporomycetes</taxon>
        <taxon>Peronosporales</taxon>
        <taxon>Peronosporaceae</taxon>
        <taxon>Phytophthora</taxon>
    </lineage>
</organism>
<comment type="caution">
    <text evidence="2">The sequence shown here is derived from an EMBL/GenBank/DDBJ whole genome shotgun (WGS) entry which is preliminary data.</text>
</comment>
<proteinExistence type="predicted"/>